<protein>
    <submittedName>
        <fullName evidence="2">Uu.00g061110.m01.CDS01</fullName>
    </submittedName>
</protein>
<feature type="compositionally biased region" description="Polar residues" evidence="1">
    <location>
        <begin position="437"/>
        <end position="448"/>
    </location>
</feature>
<feature type="region of interest" description="Disordered" evidence="1">
    <location>
        <begin position="101"/>
        <end position="135"/>
    </location>
</feature>
<name>A0AAI8VSC0_9PEZI</name>
<sequence length="1297" mass="141028">MSPPRRRSARLASGTTPKRGRASPSPQLTSLTERDESSEEQTTQSIDAMMSSPRPIPRTPMGPTSVKLPMSEMHPSKVHPTTAAPSSGLKLGFTDIEKSKHQAPGMNQTTPSKTPLPKSEFTFRHAGPNIDDTLGPEARRMMDELREEAARIKAELRTQEQSKQRESSDGRKIAPAKGRAGRFSAVHMAEFKKMDSIQGHPSAFRAVPGRITPMKAGIKRSQSKADLDERDSSRSMAAPPRPALKMPKQHHEEPEPSSKRVRQRLEDDASTLRPISRDGTSIPRPKSSGNDSIRSGFPRSQTHGNLMTPTKSSLAKSTASQTPTVTLVKSPSKPELGRLARSPSKPELGGLTRSPSKPELGGLARSPSKPDLASLVRTPSKKGFGGSLKKSATTSNLPTPADMPTRVQTPGRFDRVKSILKRQLSAKSKSGIPHLATPSSKTSSQQAATDKELPTAPLTTPGRKYDRHVDFTPETKRAAMAQESPSPVKSSLPRSKTLTKLPAPNFGKSTNSKGSAAGVQYPDLSAYNEDTNEDTNEDKPDDMKEGLNEAANGNKAKPLPPSVPGTFTFRSDHTIRFDSTSPSGFGGSSGQASLRHVREHAIPKFRMPGSFPSAGERSPNKENMAPGVGSGFPHGMTNKKRHRVSWEDEDDEEDEGSKRGAKKLRKDPPVAEGYALVAPRLMGMESPAKKANRSSHTPSPQKKSGGISLSRLNMLARPKVCGEVVCRGDETVSLGWCFWHRACYGCLLCGSRLVVTAPTVAQLFLRDGVGEELEGGGADAGEGEREGDEAGLGLGRGCCEITDIPMCANCVVGCETDDRHTVTQKALRRVDRVDGGLSRKRWERRESIINAKGAIRRGYSEHRPQLQPSPLDPQQRSRWTGDGANSGSGQSPANNGLCTVPLDSAIYISILVPMGEPAFKPNPTKPIPRWMQLLPGHGRRHRRHEPRPHSVLDEHFASPSTFTVDDPASAPYTVCPTSRTQTPHTGRPTSRTETPQTVFPRSRSQTPKLRRRKSHDSIGSHYSERESAVDPLFKDMPPFRDTPFRDSPFSDKPFRNSPFKPSRGLSFVTDEPLKRPSSRLAHTLSSNSEDSRPSYRRAESSSSTIRYLQTHLETPPTTTNQPQLGLYQPRQFSPGQFSPLGSGHDVPPSVKTIAAEPPQPSPQEHPKRAASPLTEHITAQLQRHAQRTPPAQSREFLNLYRPSGGSTRMTNTTTTTTKSTAVAGRSSARLMGDGGRPYRELNVRSSIVSLKPSLDHDVVGTAETPRPVARKRSSLQAELRKIFWGRGGGGSGAVTGA</sequence>
<feature type="region of interest" description="Disordered" evidence="1">
    <location>
        <begin position="152"/>
        <end position="181"/>
    </location>
</feature>
<evidence type="ECO:0000313" key="2">
    <source>
        <dbReference type="EMBL" id="CAJ2510211.1"/>
    </source>
</evidence>
<feature type="compositionally biased region" description="Basic and acidic residues" evidence="1">
    <location>
        <begin position="537"/>
        <end position="547"/>
    </location>
</feature>
<feature type="region of interest" description="Disordered" evidence="1">
    <location>
        <begin position="959"/>
        <end position="1219"/>
    </location>
</feature>
<organism evidence="2 3">
    <name type="scientific">Anthostomella pinea</name>
    <dbReference type="NCBI Taxonomy" id="933095"/>
    <lineage>
        <taxon>Eukaryota</taxon>
        <taxon>Fungi</taxon>
        <taxon>Dikarya</taxon>
        <taxon>Ascomycota</taxon>
        <taxon>Pezizomycotina</taxon>
        <taxon>Sordariomycetes</taxon>
        <taxon>Xylariomycetidae</taxon>
        <taxon>Xylariales</taxon>
        <taxon>Xylariaceae</taxon>
        <taxon>Anthostomella</taxon>
    </lineage>
</organism>
<accession>A0AAI8VSC0</accession>
<feature type="compositionally biased region" description="Basic and acidic residues" evidence="1">
    <location>
        <begin position="1015"/>
        <end position="1028"/>
    </location>
</feature>
<evidence type="ECO:0000313" key="3">
    <source>
        <dbReference type="Proteomes" id="UP001295740"/>
    </source>
</evidence>
<keyword evidence="3" id="KW-1185">Reference proteome</keyword>
<evidence type="ECO:0000256" key="1">
    <source>
        <dbReference type="SAM" id="MobiDB-lite"/>
    </source>
</evidence>
<feature type="region of interest" description="Disordered" evidence="1">
    <location>
        <begin position="854"/>
        <end position="896"/>
    </location>
</feature>
<feature type="compositionally biased region" description="Basic and acidic residues" evidence="1">
    <location>
        <begin position="249"/>
        <end position="267"/>
    </location>
</feature>
<gene>
    <name evidence="2" type="ORF">KHLLAP_LOCUS10679</name>
</gene>
<feature type="compositionally biased region" description="Polar residues" evidence="1">
    <location>
        <begin position="975"/>
        <end position="1007"/>
    </location>
</feature>
<dbReference type="EMBL" id="CAUWAG010000013">
    <property type="protein sequence ID" value="CAJ2510211.1"/>
    <property type="molecule type" value="Genomic_DNA"/>
</dbReference>
<feature type="compositionally biased region" description="Low complexity" evidence="1">
    <location>
        <begin position="865"/>
        <end position="878"/>
    </location>
</feature>
<feature type="region of interest" description="Disordered" evidence="1">
    <location>
        <begin position="1"/>
        <end position="89"/>
    </location>
</feature>
<feature type="compositionally biased region" description="Basic and acidic residues" evidence="1">
    <location>
        <begin position="152"/>
        <end position="172"/>
    </location>
</feature>
<feature type="compositionally biased region" description="Basic and acidic residues" evidence="1">
    <location>
        <begin position="1089"/>
        <end position="1099"/>
    </location>
</feature>
<feature type="compositionally biased region" description="Low complexity" evidence="1">
    <location>
        <begin position="1207"/>
        <end position="1219"/>
    </location>
</feature>
<feature type="region of interest" description="Disordered" evidence="1">
    <location>
        <begin position="681"/>
        <end position="709"/>
    </location>
</feature>
<feature type="compositionally biased region" description="Polar residues" evidence="1">
    <location>
        <begin position="287"/>
        <end position="329"/>
    </location>
</feature>
<feature type="compositionally biased region" description="Basic and acidic residues" evidence="1">
    <location>
        <begin position="1042"/>
        <end position="1054"/>
    </location>
</feature>
<feature type="compositionally biased region" description="Polar residues" evidence="1">
    <location>
        <begin position="883"/>
        <end position="896"/>
    </location>
</feature>
<feature type="compositionally biased region" description="Polar residues" evidence="1">
    <location>
        <begin position="1100"/>
        <end position="1123"/>
    </location>
</feature>
<feature type="compositionally biased region" description="Basic and acidic residues" evidence="1">
    <location>
        <begin position="463"/>
        <end position="477"/>
    </location>
</feature>
<reference evidence="2" key="1">
    <citation type="submission" date="2023-10" db="EMBL/GenBank/DDBJ databases">
        <authorList>
            <person name="Hackl T."/>
        </authorList>
    </citation>
    <scope>NUCLEOTIDE SEQUENCE</scope>
</reference>
<feature type="compositionally biased region" description="Basic and acidic residues" evidence="1">
    <location>
        <begin position="223"/>
        <end position="233"/>
    </location>
</feature>
<feature type="compositionally biased region" description="Polar residues" evidence="1">
    <location>
        <begin position="483"/>
        <end position="498"/>
    </location>
</feature>
<dbReference type="Proteomes" id="UP001295740">
    <property type="component" value="Unassembled WGS sequence"/>
</dbReference>
<feature type="region of interest" description="Disordered" evidence="1">
    <location>
        <begin position="200"/>
        <end position="669"/>
    </location>
</feature>
<proteinExistence type="predicted"/>
<comment type="caution">
    <text evidence="2">The sequence shown here is derived from an EMBL/GenBank/DDBJ whole genome shotgun (WGS) entry which is preliminary data.</text>
</comment>